<name>A0A5M3MZJ9_CONPW</name>
<evidence type="ECO:0000313" key="2">
    <source>
        <dbReference type="EMBL" id="EIW84051.1"/>
    </source>
</evidence>
<gene>
    <name evidence="2" type="ORF">CONPUDRAFT_70923</name>
</gene>
<accession>A0A5M3MZJ9</accession>
<dbReference type="GeneID" id="19208877"/>
<organism evidence="2 3">
    <name type="scientific">Coniophora puteana (strain RWD-64-598)</name>
    <name type="common">Brown rot fungus</name>
    <dbReference type="NCBI Taxonomy" id="741705"/>
    <lineage>
        <taxon>Eukaryota</taxon>
        <taxon>Fungi</taxon>
        <taxon>Dikarya</taxon>
        <taxon>Basidiomycota</taxon>
        <taxon>Agaricomycotina</taxon>
        <taxon>Agaricomycetes</taxon>
        <taxon>Agaricomycetidae</taxon>
        <taxon>Boletales</taxon>
        <taxon>Coniophorineae</taxon>
        <taxon>Coniophoraceae</taxon>
        <taxon>Coniophora</taxon>
    </lineage>
</organism>
<sequence>MPPPSRRSKCHRCTKCNQCFTSVRDARIHINGIQCLICSAEGPDPSGMRRHCQHAHNILKPRSKVHYERFNESIEWKEHHEKLQAGDLAANASVPAPAHENTPQFPSTSTNAWFTDAAPHWIPNDEAVTTGSSVSPDHGSPISMSGQTNPAGWSWLLQASSTQSSSDSIDAYPSDDWSLELDDSWWNMWR</sequence>
<dbReference type="AlphaFoldDB" id="A0A5M3MZJ9"/>
<dbReference type="KEGG" id="cput:CONPUDRAFT_70923"/>
<feature type="region of interest" description="Disordered" evidence="1">
    <location>
        <begin position="124"/>
        <end position="147"/>
    </location>
</feature>
<keyword evidence="3" id="KW-1185">Reference proteome</keyword>
<dbReference type="EMBL" id="JH711575">
    <property type="protein sequence ID" value="EIW84051.1"/>
    <property type="molecule type" value="Genomic_DNA"/>
</dbReference>
<evidence type="ECO:0000256" key="1">
    <source>
        <dbReference type="SAM" id="MobiDB-lite"/>
    </source>
</evidence>
<comment type="caution">
    <text evidence="2">The sequence shown here is derived from an EMBL/GenBank/DDBJ whole genome shotgun (WGS) entry which is preliminary data.</text>
</comment>
<proteinExistence type="predicted"/>
<dbReference type="RefSeq" id="XP_007765413.1">
    <property type="nucleotide sequence ID" value="XM_007767223.1"/>
</dbReference>
<protein>
    <submittedName>
        <fullName evidence="2">Uncharacterized protein</fullName>
    </submittedName>
</protein>
<dbReference type="Proteomes" id="UP000053558">
    <property type="component" value="Unassembled WGS sequence"/>
</dbReference>
<reference evidence="3" key="1">
    <citation type="journal article" date="2012" name="Science">
        <title>The Paleozoic origin of enzymatic lignin decomposition reconstructed from 31 fungal genomes.</title>
        <authorList>
            <person name="Floudas D."/>
            <person name="Binder M."/>
            <person name="Riley R."/>
            <person name="Barry K."/>
            <person name="Blanchette R.A."/>
            <person name="Henrissat B."/>
            <person name="Martinez A.T."/>
            <person name="Otillar R."/>
            <person name="Spatafora J.W."/>
            <person name="Yadav J.S."/>
            <person name="Aerts A."/>
            <person name="Benoit I."/>
            <person name="Boyd A."/>
            <person name="Carlson A."/>
            <person name="Copeland A."/>
            <person name="Coutinho P.M."/>
            <person name="de Vries R.P."/>
            <person name="Ferreira P."/>
            <person name="Findley K."/>
            <person name="Foster B."/>
            <person name="Gaskell J."/>
            <person name="Glotzer D."/>
            <person name="Gorecki P."/>
            <person name="Heitman J."/>
            <person name="Hesse C."/>
            <person name="Hori C."/>
            <person name="Igarashi K."/>
            <person name="Jurgens J.A."/>
            <person name="Kallen N."/>
            <person name="Kersten P."/>
            <person name="Kohler A."/>
            <person name="Kuees U."/>
            <person name="Kumar T.K.A."/>
            <person name="Kuo A."/>
            <person name="LaButti K."/>
            <person name="Larrondo L.F."/>
            <person name="Lindquist E."/>
            <person name="Ling A."/>
            <person name="Lombard V."/>
            <person name="Lucas S."/>
            <person name="Lundell T."/>
            <person name="Martin R."/>
            <person name="McLaughlin D.J."/>
            <person name="Morgenstern I."/>
            <person name="Morin E."/>
            <person name="Murat C."/>
            <person name="Nagy L.G."/>
            <person name="Nolan M."/>
            <person name="Ohm R.A."/>
            <person name="Patyshakuliyeva A."/>
            <person name="Rokas A."/>
            <person name="Ruiz-Duenas F.J."/>
            <person name="Sabat G."/>
            <person name="Salamov A."/>
            <person name="Samejima M."/>
            <person name="Schmutz J."/>
            <person name="Slot J.C."/>
            <person name="St John F."/>
            <person name="Stenlid J."/>
            <person name="Sun H."/>
            <person name="Sun S."/>
            <person name="Syed K."/>
            <person name="Tsang A."/>
            <person name="Wiebenga A."/>
            <person name="Young D."/>
            <person name="Pisabarro A."/>
            <person name="Eastwood D.C."/>
            <person name="Martin F."/>
            <person name="Cullen D."/>
            <person name="Grigoriev I.V."/>
            <person name="Hibbett D.S."/>
        </authorList>
    </citation>
    <scope>NUCLEOTIDE SEQUENCE [LARGE SCALE GENOMIC DNA]</scope>
    <source>
        <strain evidence="3">RWD-64-598 SS2</strain>
    </source>
</reference>
<evidence type="ECO:0000313" key="3">
    <source>
        <dbReference type="Proteomes" id="UP000053558"/>
    </source>
</evidence>